<evidence type="ECO:0000259" key="2">
    <source>
        <dbReference type="Pfam" id="PF03732"/>
    </source>
</evidence>
<feature type="region of interest" description="Disordered" evidence="1">
    <location>
        <begin position="119"/>
        <end position="142"/>
    </location>
</feature>
<sequence>MALYGTSDAVMCRAFPITFRGPTHMWYNRLGAASILYFEQLARALELNFMANARPKPSPATLLGLNQKDDEPQSHFVTRFAIKIRGVLDTHPSLNMQALLMGLRSESIYITAKALVARKHDDHKRPHMEQSRGQPSGSPRRKIDQPELSILRSSLLSLNSSRTFFSVMSIVKASNPINTLPELKDQSKYYLFHCDYKHDTKECHDLRNQIEELIRRGHSRYLKKPRESSPGPHGPMKKQIDVIVSGPASNGDIMSGQKAIISTYHRTMKFPTQAEVREARSDPRESRQCYLTAVTLPKKMKPEPPIADP</sequence>
<dbReference type="AlphaFoldDB" id="A0A426ZET8"/>
<feature type="domain" description="Retrotransposon gag" evidence="2">
    <location>
        <begin position="14"/>
        <end position="104"/>
    </location>
</feature>
<evidence type="ECO:0000256" key="1">
    <source>
        <dbReference type="SAM" id="MobiDB-lite"/>
    </source>
</evidence>
<dbReference type="InterPro" id="IPR005162">
    <property type="entry name" value="Retrotrans_gag_dom"/>
</dbReference>
<accession>A0A426ZET8</accession>
<dbReference type="PANTHER" id="PTHR33223:SF10">
    <property type="entry name" value="AMINOTRANSFERASE-LIKE PLANT MOBILE DOMAIN-CONTAINING PROTEIN"/>
    <property type="match status" value="1"/>
</dbReference>
<dbReference type="PANTHER" id="PTHR33223">
    <property type="entry name" value="CCHC-TYPE DOMAIN-CONTAINING PROTEIN"/>
    <property type="match status" value="1"/>
</dbReference>
<dbReference type="Pfam" id="PF03732">
    <property type="entry name" value="Retrotrans_gag"/>
    <property type="match status" value="1"/>
</dbReference>
<name>A0A426ZET8_ENSVE</name>
<protein>
    <recommendedName>
        <fullName evidence="2">Retrotransposon gag domain-containing protein</fullName>
    </recommendedName>
</protein>
<evidence type="ECO:0000313" key="3">
    <source>
        <dbReference type="EMBL" id="RRT62491.1"/>
    </source>
</evidence>
<comment type="caution">
    <text evidence="3">The sequence shown here is derived from an EMBL/GenBank/DDBJ whole genome shotgun (WGS) entry which is preliminary data.</text>
</comment>
<dbReference type="EMBL" id="AMZH03006961">
    <property type="protein sequence ID" value="RRT62491.1"/>
    <property type="molecule type" value="Genomic_DNA"/>
</dbReference>
<evidence type="ECO:0000313" key="4">
    <source>
        <dbReference type="Proteomes" id="UP000287651"/>
    </source>
</evidence>
<organism evidence="3 4">
    <name type="scientific">Ensete ventricosum</name>
    <name type="common">Abyssinian banana</name>
    <name type="synonym">Musa ensete</name>
    <dbReference type="NCBI Taxonomy" id="4639"/>
    <lineage>
        <taxon>Eukaryota</taxon>
        <taxon>Viridiplantae</taxon>
        <taxon>Streptophyta</taxon>
        <taxon>Embryophyta</taxon>
        <taxon>Tracheophyta</taxon>
        <taxon>Spermatophyta</taxon>
        <taxon>Magnoliopsida</taxon>
        <taxon>Liliopsida</taxon>
        <taxon>Zingiberales</taxon>
        <taxon>Musaceae</taxon>
        <taxon>Ensete</taxon>
    </lineage>
</organism>
<proteinExistence type="predicted"/>
<feature type="compositionally biased region" description="Basic and acidic residues" evidence="1">
    <location>
        <begin position="119"/>
        <end position="130"/>
    </location>
</feature>
<gene>
    <name evidence="3" type="ORF">B296_00018193</name>
</gene>
<reference evidence="3 4" key="1">
    <citation type="journal article" date="2014" name="Agronomy (Basel)">
        <title>A Draft Genome Sequence for Ensete ventricosum, the Drought-Tolerant Tree Against Hunger.</title>
        <authorList>
            <person name="Harrison J."/>
            <person name="Moore K.A."/>
            <person name="Paszkiewicz K."/>
            <person name="Jones T."/>
            <person name="Grant M."/>
            <person name="Ambacheew D."/>
            <person name="Muzemil S."/>
            <person name="Studholme D.J."/>
        </authorList>
    </citation>
    <scope>NUCLEOTIDE SEQUENCE [LARGE SCALE GENOMIC DNA]</scope>
</reference>
<dbReference type="Proteomes" id="UP000287651">
    <property type="component" value="Unassembled WGS sequence"/>
</dbReference>